<accession>Q2CGU8</accession>
<dbReference type="Proteomes" id="UP000003635">
    <property type="component" value="Unassembled WGS sequence"/>
</dbReference>
<comment type="caution">
    <text evidence="2">The sequence shown here is derived from an EMBL/GenBank/DDBJ whole genome shotgun (WGS) entry which is preliminary data.</text>
</comment>
<dbReference type="Gene3D" id="3.20.20.80">
    <property type="entry name" value="Glycosidases"/>
    <property type="match status" value="1"/>
</dbReference>
<gene>
    <name evidence="2" type="ORF">OG2516_16089</name>
</gene>
<dbReference type="InterPro" id="IPR029062">
    <property type="entry name" value="Class_I_gatase-like"/>
</dbReference>
<dbReference type="InterPro" id="IPR028212">
    <property type="entry name" value="GHL6"/>
</dbReference>
<dbReference type="GO" id="GO:0004565">
    <property type="term" value="F:beta-galactosidase activity"/>
    <property type="evidence" value="ECO:0007669"/>
    <property type="project" value="InterPro"/>
</dbReference>
<protein>
    <recommendedName>
        <fullName evidence="1">Beta-galactosidase trimerisation domain-containing protein</fullName>
    </recommendedName>
</protein>
<dbReference type="HOGENOM" id="CLU_414293_0_0_5"/>
<dbReference type="CDD" id="cd03143">
    <property type="entry name" value="A4_beta-galactosidase_middle_domain"/>
    <property type="match status" value="1"/>
</dbReference>
<dbReference type="STRING" id="314256.OG2516_16089"/>
<evidence type="ECO:0000313" key="2">
    <source>
        <dbReference type="EMBL" id="EAR51837.1"/>
    </source>
</evidence>
<dbReference type="SUPFAM" id="SSF52317">
    <property type="entry name" value="Class I glutamine amidotransferase-like"/>
    <property type="match status" value="1"/>
</dbReference>
<dbReference type="AlphaFoldDB" id="Q2CGU8"/>
<dbReference type="SUPFAM" id="SSF51445">
    <property type="entry name" value="(Trans)glycosidases"/>
    <property type="match status" value="1"/>
</dbReference>
<dbReference type="eggNOG" id="COG1874">
    <property type="taxonomic scope" value="Bacteria"/>
</dbReference>
<organism evidence="2 3">
    <name type="scientific">Oceanicola granulosus (strain ATCC BAA-861 / DSM 15982 / KCTC 12143 / HTCC2516)</name>
    <dbReference type="NCBI Taxonomy" id="314256"/>
    <lineage>
        <taxon>Bacteria</taxon>
        <taxon>Pseudomonadati</taxon>
        <taxon>Pseudomonadota</taxon>
        <taxon>Alphaproteobacteria</taxon>
        <taxon>Rhodobacterales</taxon>
        <taxon>Roseobacteraceae</taxon>
        <taxon>Oceanicola</taxon>
    </lineage>
</organism>
<proteinExistence type="predicted"/>
<dbReference type="Gene3D" id="3.40.50.880">
    <property type="match status" value="1"/>
</dbReference>
<dbReference type="OrthoDB" id="9780891at2"/>
<keyword evidence="3" id="KW-1185">Reference proteome</keyword>
<dbReference type="RefSeq" id="WP_007257164.1">
    <property type="nucleotide sequence ID" value="NZ_CH724111.1"/>
</dbReference>
<dbReference type="InterPro" id="IPR013738">
    <property type="entry name" value="Beta_galactosidase_Trimer"/>
</dbReference>
<dbReference type="EMBL" id="AAOT01000008">
    <property type="protein sequence ID" value="EAR51837.1"/>
    <property type="molecule type" value="Genomic_DNA"/>
</dbReference>
<name>Q2CGU8_OCEGH</name>
<feature type="domain" description="Beta-galactosidase trimerisation" evidence="1">
    <location>
        <begin position="374"/>
        <end position="438"/>
    </location>
</feature>
<sequence>MRFRQVHLDFHTSGKIPGIGSRFDPADFARTYKQAHVNAVNVFAKCHHGYSYHPTEVGEMHPHLEFDLLRAQVDALQAEGIKAPIYLSAAWDELVAAKHPDWRILSPDGGNPMFHGEEAGGGWKFMDLSSPYVDYLVAQIEEVARLFPNLDGLWIDICHQLQSVSPSALAGMEAAGLDPQREADRIDFSEQTALSFYGRVRAIADRAGVPVFFNLGHLRRGRADVLRKYFTHLEIESLPTANWGYEHFPVSARYLEPLGMDYLGMTGKFHHMWGEMGGYKKPEALIYECGTILAQGARVCIGDHLHPSGRIDPSTYKAIGQAYEWIEAREPWCEGTTNRAEIGVISVEAMERPSYADRPAHSCPADDGVVRVLMESRFTFDLLDEDSDLAPYRLVILPDLVRIDDALKAKLDAYLAQGGRLLLTGASGIDGETMHFSAGAEWHGTSPNKGGDYGLPIPDLRAGFVDEPLFYYMPAERLTVTTGESLGAVYEPYFDRGADFSGHLNTPAQPDPSDYAFGTREGAVTRLAFPVFSAYHHAGAVAMLEIAARVIDASLGRDRMIRSDLPTAARATLRAMPDGKGDVLHLLYATPVLRGVLRQDPVQPIQDIVPLRDVSLDIEARNVTSVRLVPEGTALDFQSDGDRLRFQVPVIRAHQMVEIL</sequence>
<dbReference type="Pfam" id="PF14871">
    <property type="entry name" value="GHL6"/>
    <property type="match status" value="1"/>
</dbReference>
<evidence type="ECO:0000259" key="1">
    <source>
        <dbReference type="Pfam" id="PF08532"/>
    </source>
</evidence>
<dbReference type="Pfam" id="PF08532">
    <property type="entry name" value="Glyco_hydro_42M"/>
    <property type="match status" value="1"/>
</dbReference>
<dbReference type="InterPro" id="IPR017853">
    <property type="entry name" value="GH"/>
</dbReference>
<evidence type="ECO:0000313" key="3">
    <source>
        <dbReference type="Proteomes" id="UP000003635"/>
    </source>
</evidence>
<reference evidence="2 3" key="1">
    <citation type="journal article" date="2010" name="J. Bacteriol.">
        <title>Genome sequences of Oceanicola granulosus HTCC2516(T) and Oceanicola batsensis HTCC2597(TDelta).</title>
        <authorList>
            <person name="Thrash J.C."/>
            <person name="Cho J.C."/>
            <person name="Vergin K.L."/>
            <person name="Giovannoni S.J."/>
        </authorList>
    </citation>
    <scope>NUCLEOTIDE SEQUENCE [LARGE SCALE GENOMIC DNA]</scope>
    <source>
        <strain evidence="3">ATCC BAA-861 / DSM 15982 / KCTC 12143 / HTCC2516</strain>
    </source>
</reference>
<dbReference type="GO" id="GO:0005975">
    <property type="term" value="P:carbohydrate metabolic process"/>
    <property type="evidence" value="ECO:0007669"/>
    <property type="project" value="InterPro"/>
</dbReference>